<evidence type="ECO:0000313" key="3">
    <source>
        <dbReference type="Proteomes" id="UP001366503"/>
    </source>
</evidence>
<organism evidence="2 3">
    <name type="scientific">Mesorhizobium argentiipisi</name>
    <dbReference type="NCBI Taxonomy" id="3015175"/>
    <lineage>
        <taxon>Bacteria</taxon>
        <taxon>Pseudomonadati</taxon>
        <taxon>Pseudomonadota</taxon>
        <taxon>Alphaproteobacteria</taxon>
        <taxon>Hyphomicrobiales</taxon>
        <taxon>Phyllobacteriaceae</taxon>
        <taxon>Mesorhizobium</taxon>
    </lineage>
</organism>
<sequence length="157" mass="16727">MDEKNYRQLAVRIAEQATPAQNEALKAWALKLLDIRSSDLPTRQKAKNAIAVTVSSKVIWPLVKIVASQTKSVGWDNRTVAQRLGLGAAAVGVALFGGQSAGIAALGGAIGVPLWVVLGAGSMFARYLYEELTLRSKDNGRASYSVIDAEKIDDDTA</sequence>
<feature type="transmembrane region" description="Helical" evidence="1">
    <location>
        <begin position="112"/>
        <end position="129"/>
    </location>
</feature>
<keyword evidence="1" id="KW-0812">Transmembrane</keyword>
<keyword evidence="1" id="KW-1133">Transmembrane helix</keyword>
<reference evidence="2 3" key="1">
    <citation type="submission" date="2022-12" db="EMBL/GenBank/DDBJ databases">
        <authorList>
            <person name="Muema E."/>
        </authorList>
    </citation>
    <scope>NUCLEOTIDE SEQUENCE [LARGE SCALE GENOMIC DNA]</scope>
    <source>
        <strain evidence="3">1330</strain>
    </source>
</reference>
<dbReference type="RefSeq" id="WP_337095416.1">
    <property type="nucleotide sequence ID" value="NZ_JAPYKO010000020.1"/>
</dbReference>
<feature type="transmembrane region" description="Helical" evidence="1">
    <location>
        <begin position="84"/>
        <end position="106"/>
    </location>
</feature>
<evidence type="ECO:0000256" key="1">
    <source>
        <dbReference type="SAM" id="Phobius"/>
    </source>
</evidence>
<keyword evidence="3" id="KW-1185">Reference proteome</keyword>
<proteinExistence type="predicted"/>
<name>A0ABU8KHM5_9HYPH</name>
<accession>A0ABU8KHM5</accession>
<evidence type="ECO:0000313" key="2">
    <source>
        <dbReference type="EMBL" id="MEI9405207.1"/>
    </source>
</evidence>
<protein>
    <recommendedName>
        <fullName evidence="4">DUF697 domain-containing protein</fullName>
    </recommendedName>
</protein>
<evidence type="ECO:0008006" key="4">
    <source>
        <dbReference type="Google" id="ProtNLM"/>
    </source>
</evidence>
<gene>
    <name evidence="2" type="ORF">O7A05_24030</name>
</gene>
<keyword evidence="1" id="KW-0472">Membrane</keyword>
<dbReference type="EMBL" id="JAPYKO010000020">
    <property type="protein sequence ID" value="MEI9405207.1"/>
    <property type="molecule type" value="Genomic_DNA"/>
</dbReference>
<dbReference type="Proteomes" id="UP001366503">
    <property type="component" value="Unassembled WGS sequence"/>
</dbReference>
<comment type="caution">
    <text evidence="2">The sequence shown here is derived from an EMBL/GenBank/DDBJ whole genome shotgun (WGS) entry which is preliminary data.</text>
</comment>